<dbReference type="EMBL" id="UINC01032473">
    <property type="protein sequence ID" value="SVB20187.1"/>
    <property type="molecule type" value="Genomic_DNA"/>
</dbReference>
<evidence type="ECO:0000313" key="1">
    <source>
        <dbReference type="EMBL" id="SVB20187.1"/>
    </source>
</evidence>
<protein>
    <submittedName>
        <fullName evidence="1">Uncharacterized protein</fullName>
    </submittedName>
</protein>
<dbReference type="AlphaFoldDB" id="A0A382C430"/>
<gene>
    <name evidence="1" type="ORF">METZ01_LOCUS173041</name>
</gene>
<name>A0A382C430_9ZZZZ</name>
<sequence length="510" mass="57899">MKTLRSYIKEEEAPTNAGIYRALQATGKVGKHSNDSAPRVSNEKKLSDADFIQLIKDTFDGATDVTKIAPEVSPNNSRTWPMFVFNWNGRADCRVWLTGEIKGRGSKQTTEQEVSWLLVLAAMYYNMDKITASNDSKEHATLNEMLDNNVYQKVYGATGKALDISGARGLTQWLQANPAWLKGHLSQCEKFVNLEVNAPARFVKDRPNIPIVKHAQKIFHTSVPDQKFDKDKWNPADVWLEYEDFTETNFDNLDDINRYLKSSIQLGNGIIGVSLKQGSSAPKPINMQGFIPNYEVQNLFLEYGELLAQNVNTEYVGTELTGYSVMYRLFTAKPTETIRGEADKKGSLAMHGKVFLEYLDFLAGGKRVASVEAVKGILVKQNKNKEYEFTKDGTTAFKKVRTRWKFLQNSDIFRYNSRGQKDMDDYSRLFNSRTPSKEFLDYLTQTGKSKRISEISMQTRVSARFQTIVLGAILARLKTLNKDSFFKVVLGMLLYGKSESQWSAPHYKVE</sequence>
<organism evidence="1">
    <name type="scientific">marine metagenome</name>
    <dbReference type="NCBI Taxonomy" id="408172"/>
    <lineage>
        <taxon>unclassified sequences</taxon>
        <taxon>metagenomes</taxon>
        <taxon>ecological metagenomes</taxon>
    </lineage>
</organism>
<reference evidence="1" key="1">
    <citation type="submission" date="2018-05" db="EMBL/GenBank/DDBJ databases">
        <authorList>
            <person name="Lanie J.A."/>
            <person name="Ng W.-L."/>
            <person name="Kazmierczak K.M."/>
            <person name="Andrzejewski T.M."/>
            <person name="Davidsen T.M."/>
            <person name="Wayne K.J."/>
            <person name="Tettelin H."/>
            <person name="Glass J.I."/>
            <person name="Rusch D."/>
            <person name="Podicherti R."/>
            <person name="Tsui H.-C.T."/>
            <person name="Winkler M.E."/>
        </authorList>
    </citation>
    <scope>NUCLEOTIDE SEQUENCE</scope>
</reference>
<proteinExistence type="predicted"/>
<accession>A0A382C430</accession>